<dbReference type="RefSeq" id="WP_143068793.1">
    <property type="nucleotide sequence ID" value="NZ_FOFS01000001.1"/>
</dbReference>
<keyword evidence="4" id="KW-1185">Reference proteome</keyword>
<dbReference type="Proteomes" id="UP000199233">
    <property type="component" value="Unassembled WGS sequence"/>
</dbReference>
<protein>
    <submittedName>
        <fullName evidence="3">Uncharacterized protein</fullName>
    </submittedName>
</protein>
<dbReference type="STRING" id="489703.SAMN04488038_101259"/>
<keyword evidence="2" id="KW-0732">Signal</keyword>
<evidence type="ECO:0000256" key="2">
    <source>
        <dbReference type="SAM" id="SignalP"/>
    </source>
</evidence>
<feature type="signal peptide" evidence="2">
    <location>
        <begin position="1"/>
        <end position="25"/>
    </location>
</feature>
<accession>A0A1H9A3T0</accession>
<sequence>MRLAGIIAMTVIGGAMSSTAFSAVAADGVAEGASCLVGTALARAEAFSSPLGGTGEEGEAQALAQAAPAQTQTQSEAPHVAMASSSGGECLRGVRMDAALSAGTALAGDLNETPLAGEESPAAAPASVAVREQPAAPAVAKEKKTVAVAASPAAAAPVARKKSKPVAVAKAGKISEAFKPWWPKAAEGKLNLAYAGPAAFDSAIVLLFDKSFETADLSNAQIKVIDGSGNQVKSQWVVSSGNKKMLTAKVPEGRYLVKVGPKLASMDGSTVVGEFGGPVLVGLK</sequence>
<evidence type="ECO:0000313" key="4">
    <source>
        <dbReference type="Proteomes" id="UP000199233"/>
    </source>
</evidence>
<evidence type="ECO:0000256" key="1">
    <source>
        <dbReference type="SAM" id="MobiDB-lite"/>
    </source>
</evidence>
<dbReference type="OrthoDB" id="7069039at2"/>
<organism evidence="3 4">
    <name type="scientific">Solimonas aquatica</name>
    <dbReference type="NCBI Taxonomy" id="489703"/>
    <lineage>
        <taxon>Bacteria</taxon>
        <taxon>Pseudomonadati</taxon>
        <taxon>Pseudomonadota</taxon>
        <taxon>Gammaproteobacteria</taxon>
        <taxon>Nevskiales</taxon>
        <taxon>Nevskiaceae</taxon>
        <taxon>Solimonas</taxon>
    </lineage>
</organism>
<feature type="region of interest" description="Disordered" evidence="1">
    <location>
        <begin position="50"/>
        <end position="84"/>
    </location>
</feature>
<proteinExistence type="predicted"/>
<gene>
    <name evidence="3" type="ORF">SAMN04488038_101259</name>
</gene>
<name>A0A1H9A3T0_9GAMM</name>
<feature type="chain" id="PRO_5011738012" evidence="2">
    <location>
        <begin position="26"/>
        <end position="284"/>
    </location>
</feature>
<feature type="compositionally biased region" description="Low complexity" evidence="1">
    <location>
        <begin position="60"/>
        <end position="77"/>
    </location>
</feature>
<evidence type="ECO:0000313" key="3">
    <source>
        <dbReference type="EMBL" id="SEP71163.1"/>
    </source>
</evidence>
<dbReference type="AlphaFoldDB" id="A0A1H9A3T0"/>
<reference evidence="3 4" key="1">
    <citation type="submission" date="2016-10" db="EMBL/GenBank/DDBJ databases">
        <authorList>
            <person name="de Groot N.N."/>
        </authorList>
    </citation>
    <scope>NUCLEOTIDE SEQUENCE [LARGE SCALE GENOMIC DNA]</scope>
    <source>
        <strain evidence="3 4">DSM 25927</strain>
    </source>
</reference>
<dbReference type="EMBL" id="FOFS01000001">
    <property type="protein sequence ID" value="SEP71163.1"/>
    <property type="molecule type" value="Genomic_DNA"/>
</dbReference>